<dbReference type="InterPro" id="IPR050325">
    <property type="entry name" value="Prot/Nucl_acid_deglycase"/>
</dbReference>
<dbReference type="SUPFAM" id="SSF52317">
    <property type="entry name" value="Class I glutamine amidotransferase-like"/>
    <property type="match status" value="1"/>
</dbReference>
<comment type="caution">
    <text evidence="2">The sequence shown here is derived from an EMBL/GenBank/DDBJ whole genome shotgun (WGS) entry which is preliminary data.</text>
</comment>
<dbReference type="Pfam" id="PF01965">
    <property type="entry name" value="DJ-1_PfpI"/>
    <property type="match status" value="1"/>
</dbReference>
<dbReference type="EMBL" id="WWCU01000045">
    <property type="protein sequence ID" value="MYN10780.1"/>
    <property type="molecule type" value="Genomic_DNA"/>
</dbReference>
<protein>
    <submittedName>
        <fullName evidence="2">Glutamine amidotransferase</fullName>
    </submittedName>
</protein>
<dbReference type="InterPro" id="IPR029062">
    <property type="entry name" value="Class_I_gatase-like"/>
</dbReference>
<evidence type="ECO:0000313" key="2">
    <source>
        <dbReference type="EMBL" id="MYN10780.1"/>
    </source>
</evidence>
<dbReference type="CDD" id="cd03140">
    <property type="entry name" value="GATase1_PfpI_3"/>
    <property type="match status" value="1"/>
</dbReference>
<evidence type="ECO:0000313" key="3">
    <source>
        <dbReference type="Proteomes" id="UP000450676"/>
    </source>
</evidence>
<keyword evidence="2" id="KW-0808">Transferase</keyword>
<dbReference type="GO" id="GO:0005737">
    <property type="term" value="C:cytoplasm"/>
    <property type="evidence" value="ECO:0007669"/>
    <property type="project" value="TreeGrafter"/>
</dbReference>
<dbReference type="AlphaFoldDB" id="A0A7X4KQC4"/>
<dbReference type="InterPro" id="IPR002818">
    <property type="entry name" value="DJ-1/PfpI"/>
</dbReference>
<keyword evidence="3" id="KW-1185">Reference proteome</keyword>
<evidence type="ECO:0000259" key="1">
    <source>
        <dbReference type="Pfam" id="PF01965"/>
    </source>
</evidence>
<dbReference type="Proteomes" id="UP000450676">
    <property type="component" value="Unassembled WGS sequence"/>
</dbReference>
<dbReference type="PANTHER" id="PTHR48094">
    <property type="entry name" value="PROTEIN/NUCLEIC ACID DEGLYCASE DJ-1-RELATED"/>
    <property type="match status" value="1"/>
</dbReference>
<organism evidence="2 3">
    <name type="scientific">Pseudoduganella aquatica</name>
    <dbReference type="NCBI Taxonomy" id="2660641"/>
    <lineage>
        <taxon>Bacteria</taxon>
        <taxon>Pseudomonadati</taxon>
        <taxon>Pseudomonadota</taxon>
        <taxon>Betaproteobacteria</taxon>
        <taxon>Burkholderiales</taxon>
        <taxon>Oxalobacteraceae</taxon>
        <taxon>Telluria group</taxon>
        <taxon>Pseudoduganella</taxon>
    </lineage>
</organism>
<keyword evidence="2" id="KW-0315">Glutamine amidotransferase</keyword>
<dbReference type="PANTHER" id="PTHR48094:SF19">
    <property type="entry name" value="DJ-1_PFPI DOMAIN-CONTAINING PROTEIN"/>
    <property type="match status" value="1"/>
</dbReference>
<feature type="domain" description="DJ-1/PfpI" evidence="1">
    <location>
        <begin position="1"/>
        <end position="173"/>
    </location>
</feature>
<dbReference type="RefSeq" id="WP_161075063.1">
    <property type="nucleotide sequence ID" value="NZ_WWCU01000045.1"/>
</dbReference>
<dbReference type="Gene3D" id="3.40.50.880">
    <property type="match status" value="1"/>
</dbReference>
<dbReference type="GO" id="GO:0016740">
    <property type="term" value="F:transferase activity"/>
    <property type="evidence" value="ECO:0007669"/>
    <property type="project" value="UniProtKB-KW"/>
</dbReference>
<accession>A0A7X4KQC4</accession>
<reference evidence="2 3" key="1">
    <citation type="submission" date="2019-12" db="EMBL/GenBank/DDBJ databases">
        <title>Novel species isolated from a subtropical stream in China.</title>
        <authorList>
            <person name="Lu H."/>
        </authorList>
    </citation>
    <scope>NUCLEOTIDE SEQUENCE [LARGE SCALE GENOMIC DNA]</scope>
    <source>
        <strain evidence="2 3">FT127W</strain>
    </source>
</reference>
<name>A0A7X4KQC4_9BURK</name>
<proteinExistence type="predicted"/>
<sequence length="206" mass="22360">MKIYLIVLDTLADWEIAYLTAELHSKRMLADPGKDCEIVKVGVSAAPVVTMGGMRIVPDLAVADVRMESGDLLLMPGAETWMAPESAPLVAFAKETLAQGHLVAAICGATYALAQSGALDNRQHTSNDKDDLKANCPGYTGEQRYQDAPAVREGNLVTASGIAPLEFSYEVMKMLDIFRPATVEAWYQLYKTGQPQYFQALVASMV</sequence>
<gene>
    <name evidence="2" type="ORF">GTP77_26015</name>
</gene>